<evidence type="ECO:0000256" key="1">
    <source>
        <dbReference type="SAM" id="SignalP"/>
    </source>
</evidence>
<accession>A0A1A7R8R3</accession>
<protein>
    <submittedName>
        <fullName evidence="2">Uncharacterized protein</fullName>
    </submittedName>
</protein>
<dbReference type="AlphaFoldDB" id="A0A1A7R8R3"/>
<dbReference type="OrthoDB" id="6712318at2"/>
<feature type="chain" id="PRO_5008360676" evidence="1">
    <location>
        <begin position="20"/>
        <end position="139"/>
    </location>
</feature>
<dbReference type="Proteomes" id="UP000185753">
    <property type="component" value="Unassembled WGS sequence"/>
</dbReference>
<evidence type="ECO:0000313" key="3">
    <source>
        <dbReference type="Proteomes" id="UP000185753"/>
    </source>
</evidence>
<feature type="signal peptide" evidence="1">
    <location>
        <begin position="1"/>
        <end position="19"/>
    </location>
</feature>
<name>A0A1A7R8R3_9GAMM</name>
<sequence>MKKLLVLATATTISISAFATTQFASSELKAMDCATLAVEKANSKRAIEAADKNIANIQASAQAPGKSLSKFAGLAGGALAAFGGNSEKAARAGNIANSLAGEQDTSEASNLDIQQANKSAAQANLDNIGIYQGSKKCKI</sequence>
<comment type="caution">
    <text evidence="2">The sequence shown here is derived from an EMBL/GenBank/DDBJ whole genome shotgun (WGS) entry which is preliminary data.</text>
</comment>
<evidence type="ECO:0000313" key="2">
    <source>
        <dbReference type="EMBL" id="OBX28650.1"/>
    </source>
</evidence>
<organism evidence="2 3">
    <name type="scientific">Acinetobacter gandensis</name>
    <dbReference type="NCBI Taxonomy" id="1443941"/>
    <lineage>
        <taxon>Bacteria</taxon>
        <taxon>Pseudomonadati</taxon>
        <taxon>Pseudomonadota</taxon>
        <taxon>Gammaproteobacteria</taxon>
        <taxon>Moraxellales</taxon>
        <taxon>Moraxellaceae</taxon>
        <taxon>Acinetobacter</taxon>
    </lineage>
</organism>
<proteinExistence type="predicted"/>
<reference evidence="3" key="1">
    <citation type="submission" date="2016-06" db="EMBL/GenBank/DDBJ databases">
        <authorList>
            <person name="Radolfova-Krizova L."/>
            <person name="Nemec A."/>
        </authorList>
    </citation>
    <scope>NUCLEOTIDE SEQUENCE [LARGE SCALE GENOMIC DNA]</scope>
    <source>
        <strain evidence="3">ANC 4275</strain>
    </source>
</reference>
<dbReference type="EMBL" id="LZDS01000023">
    <property type="protein sequence ID" value="OBX28650.1"/>
    <property type="molecule type" value="Genomic_DNA"/>
</dbReference>
<keyword evidence="1" id="KW-0732">Signal</keyword>
<gene>
    <name evidence="2" type="ORF">A9J31_03235</name>
</gene>
<keyword evidence="3" id="KW-1185">Reference proteome</keyword>
<dbReference type="RefSeq" id="WP_067763509.1">
    <property type="nucleotide sequence ID" value="NZ_CP183909.1"/>
</dbReference>